<keyword evidence="2" id="KW-1185">Reference proteome</keyword>
<name>A0A218KBP9_9CAUD</name>
<reference evidence="1 2" key="1">
    <citation type="submission" date="2015-06" db="EMBL/GenBank/DDBJ databases">
        <title>Complete genome sequence of Bacillus cereus phage PBC2.</title>
        <authorList>
            <person name="Kong M."/>
            <person name="Ryu S."/>
        </authorList>
    </citation>
    <scope>NUCLEOTIDE SEQUENCE [LARGE SCALE GENOMIC DNA]</scope>
</reference>
<gene>
    <name evidence="1" type="ORF">PBC2_005</name>
</gene>
<organism evidence="1 2">
    <name type="scientific">Bacillus phage PBC2</name>
    <dbReference type="NCBI Taxonomy" id="1675029"/>
    <lineage>
        <taxon>Viruses</taxon>
        <taxon>Duplodnaviria</taxon>
        <taxon>Heunggongvirae</taxon>
        <taxon>Uroviricota</taxon>
        <taxon>Caudoviricetes</taxon>
        <taxon>Andregratiavirinae</taxon>
        <taxon>Haetaevirus</taxon>
        <taxon>Haetaevirus PBC2</taxon>
    </lineage>
</organism>
<dbReference type="EMBL" id="KT070867">
    <property type="protein sequence ID" value="AKQ08320.1"/>
    <property type="molecule type" value="Genomic_DNA"/>
</dbReference>
<sequence length="127" mass="14701">MTKYLYRFYFSYGRGGISGLVVATEEDVANAIGEYVDFGEAMGKHSEVYGYLKESNFEKLDVAPEAVKEVAKYLGNHWSGYNPFDYIYTRCDNCKDECDEDDLKELDGDYVCEYCYKELTEDEEDED</sequence>
<dbReference type="Proteomes" id="UP000223102">
    <property type="component" value="Segment"/>
</dbReference>
<proteinExistence type="predicted"/>
<evidence type="ECO:0000313" key="1">
    <source>
        <dbReference type="EMBL" id="AKQ08320.1"/>
    </source>
</evidence>
<accession>A0A218KBP9</accession>
<evidence type="ECO:0000313" key="2">
    <source>
        <dbReference type="Proteomes" id="UP000223102"/>
    </source>
</evidence>
<protein>
    <submittedName>
        <fullName evidence="1">Uncharacterized protein</fullName>
    </submittedName>
</protein>